<keyword evidence="3" id="KW-1185">Reference proteome</keyword>
<evidence type="ECO:0008006" key="4">
    <source>
        <dbReference type="Google" id="ProtNLM"/>
    </source>
</evidence>
<evidence type="ECO:0000313" key="2">
    <source>
        <dbReference type="EMBL" id="SMD15367.1"/>
    </source>
</evidence>
<dbReference type="EMBL" id="FWXV01000004">
    <property type="protein sequence ID" value="SMD15367.1"/>
    <property type="molecule type" value="Genomic_DNA"/>
</dbReference>
<sequence length="80" mass="7867">MAGANRAAGMVPLVGALATAAALAGVAVFSASSAGCASPGQYVQRDGYVELVGGCIDSHDLPPAPLAPAVHQGEPSFFQQ</sequence>
<feature type="chain" id="PRO_5038792846" description="Secreted protein" evidence="1">
    <location>
        <begin position="25"/>
        <end position="80"/>
    </location>
</feature>
<protein>
    <recommendedName>
        <fullName evidence="4">Secreted protein</fullName>
    </recommendedName>
</protein>
<dbReference type="Proteomes" id="UP000192674">
    <property type="component" value="Unassembled WGS sequence"/>
</dbReference>
<dbReference type="AlphaFoldDB" id="A0A1W2F067"/>
<accession>A0A1W2F067</accession>
<name>A0A1W2F067_KIBAR</name>
<feature type="signal peptide" evidence="1">
    <location>
        <begin position="1"/>
        <end position="24"/>
    </location>
</feature>
<reference evidence="2 3" key="1">
    <citation type="submission" date="2017-04" db="EMBL/GenBank/DDBJ databases">
        <authorList>
            <person name="Afonso C.L."/>
            <person name="Miller P.J."/>
            <person name="Scott M.A."/>
            <person name="Spackman E."/>
            <person name="Goraichik I."/>
            <person name="Dimitrov K.M."/>
            <person name="Suarez D.L."/>
            <person name="Swayne D.E."/>
        </authorList>
    </citation>
    <scope>NUCLEOTIDE SEQUENCE [LARGE SCALE GENOMIC DNA]</scope>
    <source>
        <strain evidence="2 3">DSM 43828</strain>
    </source>
</reference>
<evidence type="ECO:0000256" key="1">
    <source>
        <dbReference type="SAM" id="SignalP"/>
    </source>
</evidence>
<evidence type="ECO:0000313" key="3">
    <source>
        <dbReference type="Proteomes" id="UP000192674"/>
    </source>
</evidence>
<gene>
    <name evidence="2" type="ORF">SAMN05661093_05256</name>
</gene>
<organism evidence="2 3">
    <name type="scientific">Kibdelosporangium aridum</name>
    <dbReference type="NCBI Taxonomy" id="2030"/>
    <lineage>
        <taxon>Bacteria</taxon>
        <taxon>Bacillati</taxon>
        <taxon>Actinomycetota</taxon>
        <taxon>Actinomycetes</taxon>
        <taxon>Pseudonocardiales</taxon>
        <taxon>Pseudonocardiaceae</taxon>
        <taxon>Kibdelosporangium</taxon>
    </lineage>
</organism>
<keyword evidence="1" id="KW-0732">Signal</keyword>
<proteinExistence type="predicted"/>
<dbReference type="OrthoDB" id="3696488at2"/>
<dbReference type="RefSeq" id="WP_051898368.1">
    <property type="nucleotide sequence ID" value="NZ_FWXV01000004.1"/>
</dbReference>